<dbReference type="EMBL" id="JAFBWN010000015">
    <property type="protein sequence ID" value="MBM2356387.1"/>
    <property type="molecule type" value="Genomic_DNA"/>
</dbReference>
<sequence>MKVFILKSFPFAANGINAKTLEAGTFTDINDNLVAGLDAAGLVTTDDAEVEEYRRVKALDLENGAFTGAPEIQGDGQGTQREPDTTPVEIPEAWADLPWPELRALAAKVSEEPIKDKDGAIDAITAELAARGQAPAQD</sequence>
<evidence type="ECO:0000313" key="2">
    <source>
        <dbReference type="EMBL" id="MBM2356387.1"/>
    </source>
</evidence>
<dbReference type="Proteomes" id="UP000809337">
    <property type="component" value="Unassembled WGS sequence"/>
</dbReference>
<evidence type="ECO:0000256" key="1">
    <source>
        <dbReference type="SAM" id="MobiDB-lite"/>
    </source>
</evidence>
<dbReference type="AlphaFoldDB" id="A0A9Q2NP77"/>
<feature type="region of interest" description="Disordered" evidence="1">
    <location>
        <begin position="66"/>
        <end position="86"/>
    </location>
</feature>
<gene>
    <name evidence="2" type="ORF">JQX14_17665</name>
</gene>
<accession>A0A9Q2NP77</accession>
<name>A0A9Q2NP77_9RHOB</name>
<protein>
    <submittedName>
        <fullName evidence="2">Uncharacterized protein</fullName>
    </submittedName>
</protein>
<evidence type="ECO:0000313" key="3">
    <source>
        <dbReference type="Proteomes" id="UP000809337"/>
    </source>
</evidence>
<proteinExistence type="predicted"/>
<reference evidence="2" key="1">
    <citation type="submission" date="2021-01" db="EMBL/GenBank/DDBJ databases">
        <title>Diatom-associated Roseobacters Show Island Model of Population Structure.</title>
        <authorList>
            <person name="Qu L."/>
            <person name="Feng X."/>
            <person name="Chen Y."/>
            <person name="Li L."/>
            <person name="Wang X."/>
            <person name="Hu Z."/>
            <person name="Wang H."/>
            <person name="Luo H."/>
        </authorList>
    </citation>
    <scope>NUCLEOTIDE SEQUENCE</scope>
    <source>
        <strain evidence="2">SM26-45</strain>
    </source>
</reference>
<dbReference type="RefSeq" id="WP_231035279.1">
    <property type="nucleotide sequence ID" value="NZ_JAJNGX010000015.1"/>
</dbReference>
<comment type="caution">
    <text evidence="2">The sequence shown here is derived from an EMBL/GenBank/DDBJ whole genome shotgun (WGS) entry which is preliminary data.</text>
</comment>
<organism evidence="2 3">
    <name type="scientific">Pseudosulfitobacter pseudonitzschiae</name>
    <dbReference type="NCBI Taxonomy" id="1402135"/>
    <lineage>
        <taxon>Bacteria</taxon>
        <taxon>Pseudomonadati</taxon>
        <taxon>Pseudomonadota</taxon>
        <taxon>Alphaproteobacteria</taxon>
        <taxon>Rhodobacterales</taxon>
        <taxon>Roseobacteraceae</taxon>
        <taxon>Pseudosulfitobacter</taxon>
    </lineage>
</organism>